<accession>A0A1E3Q855</accession>
<dbReference type="Proteomes" id="UP000094385">
    <property type="component" value="Unassembled WGS sequence"/>
</dbReference>
<evidence type="ECO:0000256" key="1">
    <source>
        <dbReference type="SAM" id="MobiDB-lite"/>
    </source>
</evidence>
<feature type="region of interest" description="Disordered" evidence="1">
    <location>
        <begin position="81"/>
        <end position="112"/>
    </location>
</feature>
<reference evidence="2 3" key="1">
    <citation type="journal article" date="2016" name="Proc. Natl. Acad. Sci. U.S.A.">
        <title>Comparative genomics of biotechnologically important yeasts.</title>
        <authorList>
            <person name="Riley R."/>
            <person name="Haridas S."/>
            <person name="Wolfe K.H."/>
            <person name="Lopes M.R."/>
            <person name="Hittinger C.T."/>
            <person name="Goeker M."/>
            <person name="Salamov A.A."/>
            <person name="Wisecaver J.H."/>
            <person name="Long T.M."/>
            <person name="Calvey C.H."/>
            <person name="Aerts A.L."/>
            <person name="Barry K.W."/>
            <person name="Choi C."/>
            <person name="Clum A."/>
            <person name="Coughlan A.Y."/>
            <person name="Deshpande S."/>
            <person name="Douglass A.P."/>
            <person name="Hanson S.J."/>
            <person name="Klenk H.-P."/>
            <person name="LaButti K.M."/>
            <person name="Lapidus A."/>
            <person name="Lindquist E.A."/>
            <person name="Lipzen A.M."/>
            <person name="Meier-Kolthoff J.P."/>
            <person name="Ohm R.A."/>
            <person name="Otillar R.P."/>
            <person name="Pangilinan J.L."/>
            <person name="Peng Y."/>
            <person name="Rokas A."/>
            <person name="Rosa C.A."/>
            <person name="Scheuner C."/>
            <person name="Sibirny A.A."/>
            <person name="Slot J.C."/>
            <person name="Stielow J.B."/>
            <person name="Sun H."/>
            <person name="Kurtzman C.P."/>
            <person name="Blackwell M."/>
            <person name="Grigoriev I.V."/>
            <person name="Jeffries T.W."/>
        </authorList>
    </citation>
    <scope>NUCLEOTIDE SEQUENCE [LARGE SCALE GENOMIC DNA]</scope>
    <source>
        <strain evidence="2 3">NRRL Y-11557</strain>
    </source>
</reference>
<evidence type="ECO:0000313" key="2">
    <source>
        <dbReference type="EMBL" id="ODQ73332.1"/>
    </source>
</evidence>
<dbReference type="EMBL" id="KV454294">
    <property type="protein sequence ID" value="ODQ73332.1"/>
    <property type="molecule type" value="Genomic_DNA"/>
</dbReference>
<organism evidence="2 3">
    <name type="scientific">Lipomyces starkeyi NRRL Y-11557</name>
    <dbReference type="NCBI Taxonomy" id="675824"/>
    <lineage>
        <taxon>Eukaryota</taxon>
        <taxon>Fungi</taxon>
        <taxon>Dikarya</taxon>
        <taxon>Ascomycota</taxon>
        <taxon>Saccharomycotina</taxon>
        <taxon>Lipomycetes</taxon>
        <taxon>Lipomycetales</taxon>
        <taxon>Lipomycetaceae</taxon>
        <taxon>Lipomyces</taxon>
    </lineage>
</organism>
<name>A0A1E3Q855_LIPST</name>
<dbReference type="AlphaFoldDB" id="A0A1E3Q855"/>
<proteinExistence type="predicted"/>
<sequence>MAQQNHQVLTFRVSTPSYDSVADGTRRLLPTPARVEDLARTSTSLQPAVIIPVSALLEGSDDDLDDEDELPTAAHIVAWTAGATSPTPGSSSTSSSASGTVSSSSSVPETPASRGRIFFTEEHNNPEALQLASRRLLHGQKTRPIFFKIWRTVGLVNIFMSNNKASSNFRNPLVIYFVYDFHESREAIIKFRVAKTLNFFRKFTGC</sequence>
<protein>
    <submittedName>
        <fullName evidence="2">Uncharacterized protein</fullName>
    </submittedName>
</protein>
<keyword evidence="3" id="KW-1185">Reference proteome</keyword>
<gene>
    <name evidence="2" type="ORF">LIPSTDRAFT_104930</name>
</gene>
<evidence type="ECO:0000313" key="3">
    <source>
        <dbReference type="Proteomes" id="UP000094385"/>
    </source>
</evidence>